<evidence type="ECO:0000313" key="6">
    <source>
        <dbReference type="Proteomes" id="UP000019494"/>
    </source>
</evidence>
<comment type="caution">
    <text evidence="5">The sequence shown here is derived from an EMBL/GenBank/DDBJ whole genome shotgun (WGS) entry which is preliminary data.</text>
</comment>
<keyword evidence="6" id="KW-1185">Reference proteome</keyword>
<dbReference type="AlphaFoldDB" id="W9GED1"/>
<name>W9GED1_9MICO</name>
<dbReference type="RefSeq" id="WP_034720760.1">
    <property type="nucleotide sequence ID" value="NZ_AWQS01000248.1"/>
</dbReference>
<evidence type="ECO:0000259" key="4">
    <source>
        <dbReference type="Pfam" id="PF03358"/>
    </source>
</evidence>
<keyword evidence="1" id="KW-0285">Flavoprotein</keyword>
<dbReference type="InterPro" id="IPR029039">
    <property type="entry name" value="Flavoprotein-like_sf"/>
</dbReference>
<dbReference type="GO" id="GO:0008752">
    <property type="term" value="F:FMN reductase [NAD(P)H] activity"/>
    <property type="evidence" value="ECO:0007669"/>
    <property type="project" value="InterPro"/>
</dbReference>
<feature type="domain" description="NADPH-dependent FMN reductase-like" evidence="4">
    <location>
        <begin position="4"/>
        <end position="142"/>
    </location>
</feature>
<dbReference type="GO" id="GO:0046306">
    <property type="term" value="P:alkanesulfonate catabolic process"/>
    <property type="evidence" value="ECO:0007669"/>
    <property type="project" value="InterPro"/>
</dbReference>
<gene>
    <name evidence="5" type="ORF">N864_13470</name>
</gene>
<dbReference type="EMBL" id="AWQS01000248">
    <property type="protein sequence ID" value="EWT04430.1"/>
    <property type="molecule type" value="Genomic_DNA"/>
</dbReference>
<dbReference type="Pfam" id="PF03358">
    <property type="entry name" value="FMN_red"/>
    <property type="match status" value="1"/>
</dbReference>
<dbReference type="InterPro" id="IPR020048">
    <property type="entry name" value="NADPH-dep_FMN_reduc_SsuE"/>
</dbReference>
<dbReference type="Gene3D" id="3.40.50.360">
    <property type="match status" value="1"/>
</dbReference>
<evidence type="ECO:0000313" key="5">
    <source>
        <dbReference type="EMBL" id="EWT04430.1"/>
    </source>
</evidence>
<evidence type="ECO:0000256" key="2">
    <source>
        <dbReference type="ARBA" id="ARBA00022643"/>
    </source>
</evidence>
<dbReference type="PATRIC" id="fig|584657.3.peg.3700"/>
<reference evidence="6" key="1">
    <citation type="submission" date="2013-08" db="EMBL/GenBank/DDBJ databases">
        <title>Intrasporangium oryzae NRRL B-24470.</title>
        <authorList>
            <person name="Liu H."/>
            <person name="Wang G."/>
        </authorList>
    </citation>
    <scope>NUCLEOTIDE SEQUENCE [LARGE SCALE GENOMIC DNA]</scope>
    <source>
        <strain evidence="6">Q5-1</strain>
    </source>
</reference>
<dbReference type="NCBIfam" id="TIGR03567">
    <property type="entry name" value="FMN_reduc_SsuE"/>
    <property type="match status" value="1"/>
</dbReference>
<dbReference type="PANTHER" id="PTHR43408:SF1">
    <property type="entry name" value="FMN REDUCTASE (NADPH)"/>
    <property type="match status" value="1"/>
</dbReference>
<dbReference type="Proteomes" id="UP000019494">
    <property type="component" value="Unassembled WGS sequence"/>
</dbReference>
<dbReference type="SUPFAM" id="SSF52218">
    <property type="entry name" value="Flavoproteins"/>
    <property type="match status" value="1"/>
</dbReference>
<dbReference type="InterPro" id="IPR005025">
    <property type="entry name" value="FMN_Rdtase-like_dom"/>
</dbReference>
<evidence type="ECO:0000256" key="3">
    <source>
        <dbReference type="ARBA" id="ARBA00023002"/>
    </source>
</evidence>
<organism evidence="5 6">
    <name type="scientific">Intrasporangium chromatireducens Q5-1</name>
    <dbReference type="NCBI Taxonomy" id="584657"/>
    <lineage>
        <taxon>Bacteria</taxon>
        <taxon>Bacillati</taxon>
        <taxon>Actinomycetota</taxon>
        <taxon>Actinomycetes</taxon>
        <taxon>Micrococcales</taxon>
        <taxon>Intrasporangiaceae</taxon>
        <taxon>Intrasporangium</taxon>
    </lineage>
</organism>
<keyword evidence="2" id="KW-0288">FMN</keyword>
<dbReference type="OrthoDB" id="70840at2"/>
<dbReference type="InterPro" id="IPR051814">
    <property type="entry name" value="NAD(P)H-dep_FMN_reductase"/>
</dbReference>
<dbReference type="PANTHER" id="PTHR43408">
    <property type="entry name" value="FMN REDUCTASE (NADPH)"/>
    <property type="match status" value="1"/>
</dbReference>
<accession>W9GED1</accession>
<keyword evidence="3" id="KW-0560">Oxidoreductase</keyword>
<evidence type="ECO:0000256" key="1">
    <source>
        <dbReference type="ARBA" id="ARBA00022630"/>
    </source>
</evidence>
<proteinExistence type="predicted"/>
<protein>
    <submittedName>
        <fullName evidence="5">NADPH-dependent FMN reductase</fullName>
    </submittedName>
</protein>
<sequence length="188" mass="19563">MTSFLLLSGSPSRPSRTAALLDDAAQHLDLGGHTATRIDVLDLPAAALLRADTTHPAIQNALAAVDLADALVIGTPVYKASFSGVLKTFLDLLPQKALAGKAVLPLATGGTIAHLLSIDYALRPVLQSLSPRHVAPGRFVLDTHLVKEGPGRGISDPTARRAVHQAVEQFVAESSTTQSSLTEPALSA</sequence>